<reference evidence="3 4" key="1">
    <citation type="submission" date="2017-03" db="EMBL/GenBank/DDBJ databases">
        <title>Genomes of endolithic fungi from Antarctica.</title>
        <authorList>
            <person name="Coleine C."/>
            <person name="Masonjones S."/>
            <person name="Stajich J.E."/>
        </authorList>
    </citation>
    <scope>NUCLEOTIDE SEQUENCE [LARGE SCALE GENOMIC DNA]</scope>
    <source>
        <strain evidence="3 4">CCFEE 6315</strain>
    </source>
</reference>
<feature type="coiled-coil region" evidence="1">
    <location>
        <begin position="266"/>
        <end position="335"/>
    </location>
</feature>
<gene>
    <name evidence="3" type="ORF">B0A50_05399</name>
</gene>
<dbReference type="AlphaFoldDB" id="A0A4U0TTL1"/>
<dbReference type="PANTHER" id="PTHR18937">
    <property type="entry name" value="STRUCTURAL MAINTENANCE OF CHROMOSOMES SMC FAMILY MEMBER"/>
    <property type="match status" value="1"/>
</dbReference>
<feature type="coiled-coil region" evidence="1">
    <location>
        <begin position="165"/>
        <end position="220"/>
    </location>
</feature>
<evidence type="ECO:0000256" key="2">
    <source>
        <dbReference type="SAM" id="MobiDB-lite"/>
    </source>
</evidence>
<dbReference type="OrthoDB" id="3438382at2759"/>
<protein>
    <submittedName>
        <fullName evidence="3">Uncharacterized protein</fullName>
    </submittedName>
</protein>
<feature type="compositionally biased region" description="Polar residues" evidence="2">
    <location>
        <begin position="576"/>
        <end position="594"/>
    </location>
</feature>
<feature type="compositionally biased region" description="Polar residues" evidence="2">
    <location>
        <begin position="61"/>
        <end position="79"/>
    </location>
</feature>
<feature type="region of interest" description="Disordered" evidence="2">
    <location>
        <begin position="541"/>
        <end position="594"/>
    </location>
</feature>
<keyword evidence="1" id="KW-0175">Coiled coil</keyword>
<comment type="caution">
    <text evidence="3">The sequence shown here is derived from an EMBL/GenBank/DDBJ whole genome shotgun (WGS) entry which is preliminary data.</text>
</comment>
<proteinExistence type="predicted"/>
<accession>A0A4U0TTL1</accession>
<organism evidence="3 4">
    <name type="scientific">Salinomyces thailandicus</name>
    <dbReference type="NCBI Taxonomy" id="706561"/>
    <lineage>
        <taxon>Eukaryota</taxon>
        <taxon>Fungi</taxon>
        <taxon>Dikarya</taxon>
        <taxon>Ascomycota</taxon>
        <taxon>Pezizomycotina</taxon>
        <taxon>Dothideomycetes</taxon>
        <taxon>Dothideomycetidae</taxon>
        <taxon>Mycosphaerellales</taxon>
        <taxon>Teratosphaeriaceae</taxon>
        <taxon>Salinomyces</taxon>
    </lineage>
</organism>
<evidence type="ECO:0000313" key="4">
    <source>
        <dbReference type="Proteomes" id="UP000308549"/>
    </source>
</evidence>
<dbReference type="Proteomes" id="UP000308549">
    <property type="component" value="Unassembled WGS sequence"/>
</dbReference>
<feature type="region of interest" description="Disordered" evidence="2">
    <location>
        <begin position="1"/>
        <end position="141"/>
    </location>
</feature>
<keyword evidence="4" id="KW-1185">Reference proteome</keyword>
<evidence type="ECO:0000313" key="3">
    <source>
        <dbReference type="EMBL" id="TKA25538.1"/>
    </source>
</evidence>
<dbReference type="EMBL" id="NAJL01000034">
    <property type="protein sequence ID" value="TKA25538.1"/>
    <property type="molecule type" value="Genomic_DNA"/>
</dbReference>
<name>A0A4U0TTL1_9PEZI</name>
<sequence>MASDNNQQRVMDPRKRGYNPDYTAAKFPTPHISREKRAASRSPEGGQPVKKSVPAPAPGEGSSTPMHDSSRQSSVSNGTARPHMPPAAGSRRSSHQFPGVTGYVQSPDSLGSRYEDAQSGRSTPHVAPTAPMTGAPNESAPSPVFNMVMDFGNQIMRIGMMETSKQQANARLNRANTEFDNMKSHFGSFPAIKEQLTTAKAIAEREHKAIENQLNTQINTHKALVHGIAALIGHSAEVKPKSRGGSEHSNAAFSSEVGDVTTIKEKKEMMKDVAELKRKIQSQDSKHGQMQTEIRTSEEKLQAMEKYRQKMEVQMRVMEEKASRNEAELKGLKLDVKQEGKEPVVKRLKNLDRLVNNLSTQVNGDGRQPLQLRLSQLEQDQVNLEESLKAAKASSQLQAVPMAPTPQAVIDLEPMKQRLELMEKNMDAFEGQLQQTSDLVVDHVDAEMNKVNDELQTRADERVQDLQLVDVFSSETRTRLEDLQKAFETNQSSMQATASSIEASFKEVQQVLDKKIDKEFVTGSLTVLEQKVDAVRAAKFPTAAPPDTRSSNSPLPSPGGTQGRFQMSNGMPPPTTFASSRPNNGTPNSGPPQTNQYLFEAIAKLTNDVKYVKDKHDVLTRATQSLQTRFNNLTTDEICQTMLDQFSTVWPHAANYNQSVWDLQNNIGKLRHFIERVDAATSSAATTALEAKTMAEAASKDFGKATSHTTSAEIKNELRTLRSRVDILQDSAKIKFPLVDEQRKAMVQGGRDVLQVKEEQRLLKEKLAVIEQSMETLERKYLD</sequence>
<evidence type="ECO:0000256" key="1">
    <source>
        <dbReference type="SAM" id="Coils"/>
    </source>
</evidence>
<feature type="coiled-coil region" evidence="1">
    <location>
        <begin position="374"/>
        <end position="439"/>
    </location>
</feature>